<dbReference type="Gene3D" id="3.40.50.720">
    <property type="entry name" value="NAD(P)-binding Rossmann-like Domain"/>
    <property type="match status" value="1"/>
</dbReference>
<dbReference type="AlphaFoldDB" id="A0A2T7WXL9"/>
<comment type="caution">
    <text evidence="2">The sequence shown here is derived from an EMBL/GenBank/DDBJ whole genome shotgun (WGS) entry which is preliminary data.</text>
</comment>
<reference evidence="2 3" key="1">
    <citation type="submission" date="2018-04" db="EMBL/GenBank/DDBJ databases">
        <authorList>
            <person name="Go L.Y."/>
            <person name="Mitchell J.A."/>
        </authorList>
    </citation>
    <scope>NUCLEOTIDE SEQUENCE [LARGE SCALE GENOMIC DNA]</scope>
    <source>
        <strain evidence="2 3">TPD7010</strain>
    </source>
</reference>
<protein>
    <submittedName>
        <fullName evidence="2">Epimerase</fullName>
    </submittedName>
</protein>
<dbReference type="RefSeq" id="WP_116536210.1">
    <property type="nucleotide sequence ID" value="NZ_QDFT01000001.1"/>
</dbReference>
<accession>A0A2T7WXL9</accession>
<evidence type="ECO:0000313" key="3">
    <source>
        <dbReference type="Proteomes" id="UP000244649"/>
    </source>
</evidence>
<dbReference type="Pfam" id="PF01370">
    <property type="entry name" value="Epimerase"/>
    <property type="match status" value="1"/>
</dbReference>
<evidence type="ECO:0000313" key="2">
    <source>
        <dbReference type="EMBL" id="PVE79762.1"/>
    </source>
</evidence>
<gene>
    <name evidence="2" type="ORF">DC432_00465</name>
</gene>
<proteinExistence type="predicted"/>
<dbReference type="Proteomes" id="UP000244649">
    <property type="component" value="Unassembled WGS sequence"/>
</dbReference>
<dbReference type="InterPro" id="IPR036291">
    <property type="entry name" value="NAD(P)-bd_dom_sf"/>
</dbReference>
<feature type="domain" description="NAD-dependent epimerase/dehydratase" evidence="1">
    <location>
        <begin position="11"/>
        <end position="231"/>
    </location>
</feature>
<dbReference type="PANTHER" id="PTHR43245">
    <property type="entry name" value="BIFUNCTIONAL POLYMYXIN RESISTANCE PROTEIN ARNA"/>
    <property type="match status" value="1"/>
</dbReference>
<dbReference type="SUPFAM" id="SSF51735">
    <property type="entry name" value="NAD(P)-binding Rossmann-fold domains"/>
    <property type="match status" value="1"/>
</dbReference>
<name>A0A2T7WXL9_MICTE</name>
<sequence>MTSEVPRRETVVVTGAGGYVGRHVVTDLLDRGHAVRAVVRQAGADVDPRATTVIADVLDPSTDVASIVGETSSRLIHLAWQDGFQHNAPTHMGNLSAHVRFIETVAHLVDRVVVLGTMHEVGYWEGAITAETPTAPRSQYGIAKDALRRSLMLSSESWERAELSWVRCFYIHGDDRRNKSIFARLLDAVDEGKESIPFTTGRNRYDFIDVRALADQISAVALTAGATGVINCCSGVPVALADQVERFIADKGLPIRLDYGAFPDRPYDSPAVWGDATRVREILDQDRSNR</sequence>
<dbReference type="InterPro" id="IPR001509">
    <property type="entry name" value="Epimerase_deHydtase"/>
</dbReference>
<evidence type="ECO:0000259" key="1">
    <source>
        <dbReference type="Pfam" id="PF01370"/>
    </source>
</evidence>
<dbReference type="InterPro" id="IPR050177">
    <property type="entry name" value="Lipid_A_modif_metabolic_enz"/>
</dbReference>
<dbReference type="EMBL" id="QDFT01000001">
    <property type="protein sequence ID" value="PVE79762.1"/>
    <property type="molecule type" value="Genomic_DNA"/>
</dbReference>
<organism evidence="2 3">
    <name type="scientific">Microbacterium testaceum</name>
    <name type="common">Aureobacterium testaceum</name>
    <name type="synonym">Brevibacterium testaceum</name>
    <dbReference type="NCBI Taxonomy" id="2033"/>
    <lineage>
        <taxon>Bacteria</taxon>
        <taxon>Bacillati</taxon>
        <taxon>Actinomycetota</taxon>
        <taxon>Actinomycetes</taxon>
        <taxon>Micrococcales</taxon>
        <taxon>Microbacteriaceae</taxon>
        <taxon>Microbacterium</taxon>
    </lineage>
</organism>